<evidence type="ECO:0008006" key="3">
    <source>
        <dbReference type="Google" id="ProtNLM"/>
    </source>
</evidence>
<sequence length="181" mass="20797">MPRGTSCVAEPRMSRSSLATLEYSVHEAPRRMIRELATVFPEKELAGLHVVPTFQKCRHEMVAWDAEIAREKDDRLEDFICWSKALHEELEQLGYWSDMTDPASGYPSYCERGRDVYPDVEGCQMLLKYDWQNAGCCKILMHPIWGSRIYPATFFTTAPRDILLQVVARVEQTHPFSPLAA</sequence>
<dbReference type="PANTHER" id="PTHR13192:SF3">
    <property type="entry name" value="COBALAMIN TRAFFICKING PROTEIN CBLD"/>
    <property type="match status" value="1"/>
</dbReference>
<dbReference type="GO" id="GO:0009235">
    <property type="term" value="P:cobalamin metabolic process"/>
    <property type="evidence" value="ECO:0007669"/>
    <property type="project" value="InterPro"/>
</dbReference>
<proteinExistence type="predicted"/>
<reference evidence="1" key="1">
    <citation type="journal article" date="2020" name="Fungal Divers.">
        <title>Resolving the Mortierellaceae phylogeny through synthesis of multi-gene phylogenetics and phylogenomics.</title>
        <authorList>
            <person name="Vandepol N."/>
            <person name="Liber J."/>
            <person name="Desiro A."/>
            <person name="Na H."/>
            <person name="Kennedy M."/>
            <person name="Barry K."/>
            <person name="Grigoriev I.V."/>
            <person name="Miller A.N."/>
            <person name="O'Donnell K."/>
            <person name="Stajich J.E."/>
            <person name="Bonito G."/>
        </authorList>
    </citation>
    <scope>NUCLEOTIDE SEQUENCE</scope>
    <source>
        <strain evidence="1">KOD1015</strain>
    </source>
</reference>
<evidence type="ECO:0000313" key="1">
    <source>
        <dbReference type="EMBL" id="KAF9585775.1"/>
    </source>
</evidence>
<evidence type="ECO:0000313" key="2">
    <source>
        <dbReference type="Proteomes" id="UP000780801"/>
    </source>
</evidence>
<keyword evidence="2" id="KW-1185">Reference proteome</keyword>
<dbReference type="OrthoDB" id="10263782at2759"/>
<name>A0A9P6KIG3_9FUNG</name>
<dbReference type="InterPro" id="IPR019362">
    <property type="entry name" value="MMADHC"/>
</dbReference>
<comment type="caution">
    <text evidence="1">The sequence shown here is derived from an EMBL/GenBank/DDBJ whole genome shotgun (WGS) entry which is preliminary data.</text>
</comment>
<gene>
    <name evidence="1" type="ORF">BGW38_000788</name>
</gene>
<dbReference type="EMBL" id="JAABOA010000123">
    <property type="protein sequence ID" value="KAF9585775.1"/>
    <property type="molecule type" value="Genomic_DNA"/>
</dbReference>
<accession>A0A9P6KIG3</accession>
<dbReference type="Proteomes" id="UP000780801">
    <property type="component" value="Unassembled WGS sequence"/>
</dbReference>
<protein>
    <recommendedName>
        <fullName evidence="3">Methylmalonic aciduria and homocystinuria type D protein</fullName>
    </recommendedName>
</protein>
<dbReference type="PANTHER" id="PTHR13192">
    <property type="entry name" value="MY011 PROTEIN"/>
    <property type="match status" value="1"/>
</dbReference>
<dbReference type="AlphaFoldDB" id="A0A9P6KIG3"/>
<organism evidence="1 2">
    <name type="scientific">Lunasporangiospora selenospora</name>
    <dbReference type="NCBI Taxonomy" id="979761"/>
    <lineage>
        <taxon>Eukaryota</taxon>
        <taxon>Fungi</taxon>
        <taxon>Fungi incertae sedis</taxon>
        <taxon>Mucoromycota</taxon>
        <taxon>Mortierellomycotina</taxon>
        <taxon>Mortierellomycetes</taxon>
        <taxon>Mortierellales</taxon>
        <taxon>Mortierellaceae</taxon>
        <taxon>Lunasporangiospora</taxon>
    </lineage>
</organism>
<dbReference type="Pfam" id="PF10229">
    <property type="entry name" value="MMADHC"/>
    <property type="match status" value="1"/>
</dbReference>